<dbReference type="Pfam" id="PF19420">
    <property type="entry name" value="DDAH_eukar"/>
    <property type="match status" value="1"/>
</dbReference>
<evidence type="ECO:0000313" key="1">
    <source>
        <dbReference type="EMBL" id="TYT27059.1"/>
    </source>
</evidence>
<organism evidence="1 2">
    <name type="scientific">Luteimonas viscosa</name>
    <dbReference type="NCBI Taxonomy" id="1132694"/>
    <lineage>
        <taxon>Bacteria</taxon>
        <taxon>Pseudomonadati</taxon>
        <taxon>Pseudomonadota</taxon>
        <taxon>Gammaproteobacteria</taxon>
        <taxon>Lysobacterales</taxon>
        <taxon>Lysobacteraceae</taxon>
        <taxon>Luteimonas</taxon>
    </lineage>
</organism>
<dbReference type="Proteomes" id="UP000324973">
    <property type="component" value="Unassembled WGS sequence"/>
</dbReference>
<dbReference type="SUPFAM" id="SSF55909">
    <property type="entry name" value="Pentein"/>
    <property type="match status" value="1"/>
</dbReference>
<accession>A0A5D4XR66</accession>
<gene>
    <name evidence="1" type="ORF">FZO89_12755</name>
</gene>
<evidence type="ECO:0000313" key="2">
    <source>
        <dbReference type="Proteomes" id="UP000324973"/>
    </source>
</evidence>
<dbReference type="EMBL" id="VTFT01000001">
    <property type="protein sequence ID" value="TYT27059.1"/>
    <property type="molecule type" value="Genomic_DNA"/>
</dbReference>
<dbReference type="AlphaFoldDB" id="A0A5D4XR66"/>
<dbReference type="RefSeq" id="WP_149103613.1">
    <property type="nucleotide sequence ID" value="NZ_VTFT01000001.1"/>
</dbReference>
<dbReference type="Gene3D" id="3.75.10.10">
    <property type="entry name" value="L-arginine/glycine Amidinotransferase, Chain A"/>
    <property type="match status" value="1"/>
</dbReference>
<protein>
    <submittedName>
        <fullName evidence="1">Amidinotransferase</fullName>
    </submittedName>
</protein>
<dbReference type="GO" id="GO:0016740">
    <property type="term" value="F:transferase activity"/>
    <property type="evidence" value="ECO:0007669"/>
    <property type="project" value="UniProtKB-KW"/>
</dbReference>
<comment type="caution">
    <text evidence="1">The sequence shown here is derived from an EMBL/GenBank/DDBJ whole genome shotgun (WGS) entry which is preliminary data.</text>
</comment>
<sequence length="312" mass="32434">MITRDLDAFLALARDTAPDFGPGTARAAFLVAPDGFAHAVESASDNRYMAAAAAFEPGLAMQQHRALHAALSRQLPTVCFAGDAGTPDAVFPNNVFASARADARSGGAFAPRLVIGRMRHPVRRREAARQDIRGWFREVAGYAELDLSTQPHACELTGALVIDRARGLGYCGLSERCDAAGAALMHEAFGLRATLAFDLAPGEYHANVVLAVLAGRAVLACPEGFAVPAVAQAIARLYPHAALLSAAERDAFAGNAIALAPGTVSMSATAACALRPGTRRMLEAAGFATCQVDLSAIEAAGGSLRCCVAEVF</sequence>
<dbReference type="PANTHER" id="PTHR43224:SF1">
    <property type="entry name" value="AMIDINOTRANSFERASE"/>
    <property type="match status" value="1"/>
</dbReference>
<keyword evidence="2" id="KW-1185">Reference proteome</keyword>
<dbReference type="OrthoDB" id="9788268at2"/>
<dbReference type="InterPro" id="IPR014541">
    <property type="entry name" value="Amdntrnsf_FN0238"/>
</dbReference>
<name>A0A5D4XR66_9GAMM</name>
<proteinExistence type="predicted"/>
<keyword evidence="1" id="KW-0808">Transferase</keyword>
<reference evidence="1 2" key="1">
    <citation type="submission" date="2019-08" db="EMBL/GenBank/DDBJ databases">
        <title>Luteimonas viscosus sp. nov., isolated from soil of a sunflower field.</title>
        <authorList>
            <person name="Jianli Z."/>
            <person name="Ying Z."/>
        </authorList>
    </citation>
    <scope>NUCLEOTIDE SEQUENCE [LARGE SCALE GENOMIC DNA]</scope>
    <source>
        <strain evidence="1 2">XBU10</strain>
    </source>
</reference>
<dbReference type="PANTHER" id="PTHR43224">
    <property type="entry name" value="AMIDINOTRANSFERASE"/>
    <property type="match status" value="1"/>
</dbReference>